<feature type="compositionally biased region" description="Basic and acidic residues" evidence="1">
    <location>
        <begin position="63"/>
        <end position="78"/>
    </location>
</feature>
<keyword evidence="4" id="KW-1185">Reference proteome</keyword>
<reference evidence="3 4" key="1">
    <citation type="submission" date="2018-07" db="EMBL/GenBank/DDBJ databases">
        <title>Dyella monticola sp. nov. and Dyella psychrodurans sp. nov. isolated from monsoon evergreen broad-leaved forest soil of Dinghu Mountain, China.</title>
        <authorList>
            <person name="Gao Z."/>
            <person name="Qiu L."/>
        </authorList>
    </citation>
    <scope>NUCLEOTIDE SEQUENCE [LARGE SCALE GENOMIC DNA]</scope>
    <source>
        <strain evidence="3 4">4G-K06</strain>
    </source>
</reference>
<accession>A0A370X0Y4</accession>
<comment type="caution">
    <text evidence="3">The sequence shown here is derived from an EMBL/GenBank/DDBJ whole genome shotgun (WGS) entry which is preliminary data.</text>
</comment>
<sequence length="138" mass="15210">MSLEVVTLAIVALQTVAVVLLALQVHHLKRALAVKHAARGSVPELLVVNALNRIDHRLDVLEEQQTRTDRAPAPRRSVEIPAAQMTTLRSPSNQTSASPYELAQHLAREGSDVDQLMARCGLSRHEAELVLRLYAKRA</sequence>
<name>A0A370X0Y4_9GAMM</name>
<proteinExistence type="predicted"/>
<organism evidence="3 4">
    <name type="scientific">Dyella monticola</name>
    <dbReference type="NCBI Taxonomy" id="1927958"/>
    <lineage>
        <taxon>Bacteria</taxon>
        <taxon>Pseudomonadati</taxon>
        <taxon>Pseudomonadota</taxon>
        <taxon>Gammaproteobacteria</taxon>
        <taxon>Lysobacterales</taxon>
        <taxon>Rhodanobacteraceae</taxon>
        <taxon>Dyella</taxon>
    </lineage>
</organism>
<evidence type="ECO:0000256" key="1">
    <source>
        <dbReference type="SAM" id="MobiDB-lite"/>
    </source>
</evidence>
<feature type="compositionally biased region" description="Polar residues" evidence="1">
    <location>
        <begin position="84"/>
        <end position="98"/>
    </location>
</feature>
<feature type="region of interest" description="Disordered" evidence="1">
    <location>
        <begin position="63"/>
        <end position="100"/>
    </location>
</feature>
<protein>
    <submittedName>
        <fullName evidence="3">DUF2802 domain-containing protein</fullName>
    </submittedName>
</protein>
<evidence type="ECO:0000256" key="2">
    <source>
        <dbReference type="SAM" id="Phobius"/>
    </source>
</evidence>
<dbReference type="RefSeq" id="WP_115495120.1">
    <property type="nucleotide sequence ID" value="NZ_QRBE01000004.1"/>
</dbReference>
<dbReference type="AlphaFoldDB" id="A0A370X0Y4"/>
<feature type="transmembrane region" description="Helical" evidence="2">
    <location>
        <begin position="6"/>
        <end position="25"/>
    </location>
</feature>
<dbReference type="EMBL" id="QRBE01000004">
    <property type="protein sequence ID" value="RDS82064.1"/>
    <property type="molecule type" value="Genomic_DNA"/>
</dbReference>
<dbReference type="InterPro" id="IPR021244">
    <property type="entry name" value="DUF2802"/>
</dbReference>
<evidence type="ECO:0000313" key="3">
    <source>
        <dbReference type="EMBL" id="RDS82064.1"/>
    </source>
</evidence>
<evidence type="ECO:0000313" key="4">
    <source>
        <dbReference type="Proteomes" id="UP000254258"/>
    </source>
</evidence>
<gene>
    <name evidence="3" type="ORF">DWU98_08390</name>
</gene>
<dbReference type="Pfam" id="PF10975">
    <property type="entry name" value="DUF2802"/>
    <property type="match status" value="1"/>
</dbReference>
<keyword evidence="2" id="KW-0812">Transmembrane</keyword>
<dbReference type="Proteomes" id="UP000254258">
    <property type="component" value="Unassembled WGS sequence"/>
</dbReference>
<dbReference type="OrthoDB" id="5955226at2"/>
<keyword evidence="2" id="KW-1133">Transmembrane helix</keyword>
<keyword evidence="2" id="KW-0472">Membrane</keyword>